<dbReference type="InterPro" id="IPR010540">
    <property type="entry name" value="CmpB_TMEM229"/>
</dbReference>
<sequence>MRGQTKWKKKQEYFLYFMMYSIIGWIYEVFLEVIVYRWGFSNRGVLFGPYCVVYGFGAVVLLFSLYRLKARRITVGKFSVTPVLVFAGIVFLTTVIELAASYLMEFTRGEWLWDYTRFSFNFEGRIALNPSIRFGIGGMVFLYVLQPLFSRAVEKLGEKKVAVISGLLALILAADCICTFVLKLL</sequence>
<reference evidence="2" key="2">
    <citation type="submission" date="2021-04" db="EMBL/GenBank/DDBJ databases">
        <authorList>
            <person name="Gilroy R."/>
        </authorList>
    </citation>
    <scope>NUCLEOTIDE SEQUENCE</scope>
    <source>
        <strain evidence="2">CHK183-1962</strain>
    </source>
</reference>
<dbReference type="EMBL" id="DXEK01000016">
    <property type="protein sequence ID" value="HIX76206.1"/>
    <property type="molecule type" value="Genomic_DNA"/>
</dbReference>
<keyword evidence="1" id="KW-0472">Membrane</keyword>
<organism evidence="2 3">
    <name type="scientific">Candidatus Fusicatenibacter merdavium</name>
    <dbReference type="NCBI Taxonomy" id="2838600"/>
    <lineage>
        <taxon>Bacteria</taxon>
        <taxon>Bacillati</taxon>
        <taxon>Bacillota</taxon>
        <taxon>Clostridia</taxon>
        <taxon>Lachnospirales</taxon>
        <taxon>Lachnospiraceae</taxon>
        <taxon>Fusicatenibacter</taxon>
    </lineage>
</organism>
<feature type="transmembrane region" description="Helical" evidence="1">
    <location>
        <begin position="78"/>
        <end position="104"/>
    </location>
</feature>
<feature type="transmembrane region" description="Helical" evidence="1">
    <location>
        <begin position="161"/>
        <end position="182"/>
    </location>
</feature>
<protein>
    <submittedName>
        <fullName evidence="2">ABC transporter permease</fullName>
    </submittedName>
</protein>
<dbReference type="AlphaFoldDB" id="A0A9D1XBQ5"/>
<name>A0A9D1XBQ5_9FIRM</name>
<keyword evidence="1" id="KW-1133">Transmembrane helix</keyword>
<feature type="transmembrane region" description="Helical" evidence="1">
    <location>
        <begin position="12"/>
        <end position="35"/>
    </location>
</feature>
<comment type="caution">
    <text evidence="2">The sequence shown here is derived from an EMBL/GenBank/DDBJ whole genome shotgun (WGS) entry which is preliminary data.</text>
</comment>
<feature type="transmembrane region" description="Helical" evidence="1">
    <location>
        <begin position="47"/>
        <end position="66"/>
    </location>
</feature>
<gene>
    <name evidence="2" type="ORF">H9734_01215</name>
</gene>
<proteinExistence type="predicted"/>
<dbReference type="Proteomes" id="UP000886890">
    <property type="component" value="Unassembled WGS sequence"/>
</dbReference>
<keyword evidence="1" id="KW-0812">Transmembrane</keyword>
<evidence type="ECO:0000313" key="3">
    <source>
        <dbReference type="Proteomes" id="UP000886890"/>
    </source>
</evidence>
<reference evidence="2" key="1">
    <citation type="journal article" date="2021" name="PeerJ">
        <title>Extensive microbial diversity within the chicken gut microbiome revealed by metagenomics and culture.</title>
        <authorList>
            <person name="Gilroy R."/>
            <person name="Ravi A."/>
            <person name="Getino M."/>
            <person name="Pursley I."/>
            <person name="Horton D.L."/>
            <person name="Alikhan N.F."/>
            <person name="Baker D."/>
            <person name="Gharbi K."/>
            <person name="Hall N."/>
            <person name="Watson M."/>
            <person name="Adriaenssens E.M."/>
            <person name="Foster-Nyarko E."/>
            <person name="Jarju S."/>
            <person name="Secka A."/>
            <person name="Antonio M."/>
            <person name="Oren A."/>
            <person name="Chaudhuri R.R."/>
            <person name="La Ragione R."/>
            <person name="Hildebrand F."/>
            <person name="Pallen M.J."/>
        </authorList>
    </citation>
    <scope>NUCLEOTIDE SEQUENCE</scope>
    <source>
        <strain evidence="2">CHK183-1962</strain>
    </source>
</reference>
<dbReference type="Pfam" id="PF06541">
    <property type="entry name" value="ABC_trans_CmpB"/>
    <property type="match status" value="1"/>
</dbReference>
<evidence type="ECO:0000313" key="2">
    <source>
        <dbReference type="EMBL" id="HIX76206.1"/>
    </source>
</evidence>
<accession>A0A9D1XBQ5</accession>
<evidence type="ECO:0000256" key="1">
    <source>
        <dbReference type="SAM" id="Phobius"/>
    </source>
</evidence>
<feature type="transmembrane region" description="Helical" evidence="1">
    <location>
        <begin position="131"/>
        <end position="149"/>
    </location>
</feature>